<name>A0ABS6IRM3_9HYPH</name>
<protein>
    <submittedName>
        <fullName evidence="1">Uncharacterized protein</fullName>
    </submittedName>
</protein>
<reference evidence="1 2" key="1">
    <citation type="submission" date="2021-06" db="EMBL/GenBank/DDBJ databases">
        <authorList>
            <person name="Lee D.H."/>
        </authorList>
    </citation>
    <scope>NUCLEOTIDE SEQUENCE [LARGE SCALE GENOMIC DNA]</scope>
    <source>
        <strain evidence="1 2">MMS21-HV4-11</strain>
    </source>
</reference>
<proteinExistence type="predicted"/>
<keyword evidence="2" id="KW-1185">Reference proteome</keyword>
<dbReference type="Proteomes" id="UP000727907">
    <property type="component" value="Unassembled WGS sequence"/>
</dbReference>
<comment type="caution">
    <text evidence="1">The sequence shown here is derived from an EMBL/GenBank/DDBJ whole genome shotgun (WGS) entry which is preliminary data.</text>
</comment>
<evidence type="ECO:0000313" key="1">
    <source>
        <dbReference type="EMBL" id="MBU8875868.1"/>
    </source>
</evidence>
<dbReference type="RefSeq" id="WP_216964228.1">
    <property type="nucleotide sequence ID" value="NZ_JAHOPB010000002.1"/>
</dbReference>
<gene>
    <name evidence="1" type="ORF">KQ910_19000</name>
</gene>
<organism evidence="1 2">
    <name type="scientific">Reyranella humidisoli</name>
    <dbReference type="NCBI Taxonomy" id="2849149"/>
    <lineage>
        <taxon>Bacteria</taxon>
        <taxon>Pseudomonadati</taxon>
        <taxon>Pseudomonadota</taxon>
        <taxon>Alphaproteobacteria</taxon>
        <taxon>Hyphomicrobiales</taxon>
        <taxon>Reyranellaceae</taxon>
        <taxon>Reyranella</taxon>
    </lineage>
</organism>
<sequence length="204" mass="22135">MEALDYWRLCDELTIHQAALLVAGVDPTGYRDIEQKIPSDRPIGFDAAKHAITNALRRGDIKGEIVEEAEYDSFGHPQGIVPGSIDPATSRVQVDALRAWLRGRGLRSGFFFPDGEDAPDYLNKNHPRFAPKLAAAVHAWLAATGVSDANGRSPKQTLLKWLRENAANLKMTDEEGVVNETGIEEIAKVANWQPGGGAPKTPGG</sequence>
<dbReference type="EMBL" id="JAHOPB010000002">
    <property type="protein sequence ID" value="MBU8875868.1"/>
    <property type="molecule type" value="Genomic_DNA"/>
</dbReference>
<accession>A0ABS6IRM3</accession>
<evidence type="ECO:0000313" key="2">
    <source>
        <dbReference type="Proteomes" id="UP000727907"/>
    </source>
</evidence>